<organism evidence="4 5">
    <name type="scientific">Hymenoscyphus albidus</name>
    <dbReference type="NCBI Taxonomy" id="595503"/>
    <lineage>
        <taxon>Eukaryota</taxon>
        <taxon>Fungi</taxon>
        <taxon>Dikarya</taxon>
        <taxon>Ascomycota</taxon>
        <taxon>Pezizomycotina</taxon>
        <taxon>Leotiomycetes</taxon>
        <taxon>Helotiales</taxon>
        <taxon>Helotiaceae</taxon>
        <taxon>Hymenoscyphus</taxon>
    </lineage>
</organism>
<dbReference type="PANTHER" id="PTHR35848:SF9">
    <property type="entry name" value="SLL1358 PROTEIN"/>
    <property type="match status" value="1"/>
</dbReference>
<dbReference type="AlphaFoldDB" id="A0A9N9Q535"/>
<dbReference type="Proteomes" id="UP000701801">
    <property type="component" value="Unassembled WGS sequence"/>
</dbReference>
<reference evidence="4" key="1">
    <citation type="submission" date="2021-07" db="EMBL/GenBank/DDBJ databases">
        <authorList>
            <person name="Durling M."/>
        </authorList>
    </citation>
    <scope>NUCLEOTIDE SEQUENCE</scope>
</reference>
<dbReference type="InterPro" id="IPR014710">
    <property type="entry name" value="RmlC-like_jellyroll"/>
</dbReference>
<gene>
    <name evidence="4" type="ORF">HYALB_00012551</name>
</gene>
<keyword evidence="5" id="KW-1185">Reference proteome</keyword>
<keyword evidence="1" id="KW-0479">Metal-binding</keyword>
<evidence type="ECO:0000256" key="1">
    <source>
        <dbReference type="ARBA" id="ARBA00022723"/>
    </source>
</evidence>
<dbReference type="Gene3D" id="2.60.120.10">
    <property type="entry name" value="Jelly Rolls"/>
    <property type="match status" value="2"/>
</dbReference>
<feature type="domain" description="Cupin type-1" evidence="3">
    <location>
        <begin position="242"/>
        <end position="333"/>
    </location>
</feature>
<dbReference type="InterPro" id="IPR051610">
    <property type="entry name" value="GPI/OXD"/>
</dbReference>
<feature type="signal peptide" evidence="2">
    <location>
        <begin position="1"/>
        <end position="18"/>
    </location>
</feature>
<dbReference type="SMART" id="SM00835">
    <property type="entry name" value="Cupin_1"/>
    <property type="match status" value="2"/>
</dbReference>
<dbReference type="EMBL" id="CAJVRM010000356">
    <property type="protein sequence ID" value="CAG8980085.1"/>
    <property type="molecule type" value="Genomic_DNA"/>
</dbReference>
<proteinExistence type="predicted"/>
<keyword evidence="2" id="KW-0732">Signal</keyword>
<dbReference type="GO" id="GO:0046872">
    <property type="term" value="F:metal ion binding"/>
    <property type="evidence" value="ECO:0007669"/>
    <property type="project" value="UniProtKB-KW"/>
</dbReference>
<sequence length="335" mass="36016">MGSTLMWWLTAIIAFATTAPIIEDRSQGNSASAEHAIGKRQMLSEGQPISADGGGAPILGGTNKQIDLANPDNLGAQKSDNGVVPNLKWSFSNSKTRILPGGWAREQVVTDLPSSHDISAAQQHLKKGAIRELHWHKVAEWGYVYAGSIIVSAVDEDGRYQVDKLEVGDIWYFPKGAAHTIQGLSDENEYLLVFDTGNFDAIGEAVFDTVPSPNPYIFNAENSDIPLTGPESGLTGPSSYVFKLSQNKPLNIPGGGGNLTIVDSRNFPISKTIAATIVSLEPGGLRELHWHPSAEEWLYFHQGQARATVFIGNANARTIDFSAGDTGVFPNNSGM</sequence>
<evidence type="ECO:0000256" key="2">
    <source>
        <dbReference type="SAM" id="SignalP"/>
    </source>
</evidence>
<evidence type="ECO:0000313" key="5">
    <source>
        <dbReference type="Proteomes" id="UP000701801"/>
    </source>
</evidence>
<feature type="chain" id="PRO_5040348348" description="Cupin type-1 domain-containing protein" evidence="2">
    <location>
        <begin position="19"/>
        <end position="335"/>
    </location>
</feature>
<feature type="domain" description="Cupin type-1" evidence="3">
    <location>
        <begin position="99"/>
        <end position="208"/>
    </location>
</feature>
<dbReference type="InterPro" id="IPR006045">
    <property type="entry name" value="Cupin_1"/>
</dbReference>
<dbReference type="PANTHER" id="PTHR35848">
    <property type="entry name" value="OXALATE-BINDING PROTEIN"/>
    <property type="match status" value="1"/>
</dbReference>
<evidence type="ECO:0000313" key="4">
    <source>
        <dbReference type="EMBL" id="CAG8980085.1"/>
    </source>
</evidence>
<protein>
    <recommendedName>
        <fullName evidence="3">Cupin type-1 domain-containing protein</fullName>
    </recommendedName>
</protein>
<evidence type="ECO:0000259" key="3">
    <source>
        <dbReference type="SMART" id="SM00835"/>
    </source>
</evidence>
<comment type="caution">
    <text evidence="4">The sequence shown here is derived from an EMBL/GenBank/DDBJ whole genome shotgun (WGS) entry which is preliminary data.</text>
</comment>
<accession>A0A9N9Q535</accession>
<dbReference type="OrthoDB" id="10263073at2759"/>
<dbReference type="SUPFAM" id="SSF51182">
    <property type="entry name" value="RmlC-like cupins"/>
    <property type="match status" value="1"/>
</dbReference>
<name>A0A9N9Q535_9HELO</name>
<dbReference type="Pfam" id="PF00190">
    <property type="entry name" value="Cupin_1"/>
    <property type="match status" value="2"/>
</dbReference>
<dbReference type="InterPro" id="IPR011051">
    <property type="entry name" value="RmlC_Cupin_sf"/>
</dbReference>